<dbReference type="Proteomes" id="UP000253999">
    <property type="component" value="Unassembled WGS sequence"/>
</dbReference>
<gene>
    <name evidence="2" type="ORF">DPV98_05290</name>
</gene>
<keyword evidence="1" id="KW-0472">Membrane</keyword>
<dbReference type="InterPro" id="IPR012902">
    <property type="entry name" value="N_methyl_site"/>
</dbReference>
<dbReference type="NCBIfam" id="TIGR02532">
    <property type="entry name" value="IV_pilin_GFxxxE"/>
    <property type="match status" value="1"/>
</dbReference>
<dbReference type="AlphaFoldDB" id="A0A369ZFE8"/>
<dbReference type="EMBL" id="QEQD01000004">
    <property type="protein sequence ID" value="RDF04787.1"/>
    <property type="molecule type" value="Genomic_DNA"/>
</dbReference>
<reference evidence="2 3" key="1">
    <citation type="submission" date="2018-05" db="EMBL/GenBank/DDBJ databases">
        <title>Draft Genome Sequences for a Diverse set of 7 Haemophilus Species.</title>
        <authorList>
            <person name="Nichols M."/>
            <person name="Topaz N."/>
            <person name="Wang X."/>
            <person name="Wang X."/>
            <person name="Boxrud D."/>
        </authorList>
    </citation>
    <scope>NUCLEOTIDE SEQUENCE [LARGE SCALE GENOMIC DNA]</scope>
    <source>
        <strain evidence="2 3">C2010039593</strain>
    </source>
</reference>
<feature type="transmembrane region" description="Helical" evidence="1">
    <location>
        <begin position="6"/>
        <end position="29"/>
    </location>
</feature>
<keyword evidence="1" id="KW-1133">Transmembrane helix</keyword>
<accession>A0A369ZFE8</accession>
<protein>
    <submittedName>
        <fullName evidence="2">Prepilin-type N-terminal cleavage/methylation domain-containing protein</fullName>
    </submittedName>
</protein>
<dbReference type="RefSeq" id="WP_111312939.1">
    <property type="nucleotide sequence ID" value="NZ_QEQD01000004.1"/>
</dbReference>
<evidence type="ECO:0000313" key="3">
    <source>
        <dbReference type="Proteomes" id="UP000253999"/>
    </source>
</evidence>
<keyword evidence="1" id="KW-0812">Transmembrane</keyword>
<proteinExistence type="predicted"/>
<dbReference type="STRING" id="735.B0185_09555"/>
<sequence length="173" mass="20127">MWRAFTLIEILITLTLLTISILFISPILFSLQDKWALESEIENLSSFIYQIQTKARFQKKNYSLTIAQNDAEKKWCIIAIQKESSKQAICNCLNIKSCVLKDEYHLYENQHKNIVLRNKSLFPKSFISIDGNAGRLESKCINISINNKSEILQFDQWGRIYVSPKNKRSTCKD</sequence>
<dbReference type="InterPro" id="IPR045584">
    <property type="entry name" value="Pilin-like"/>
</dbReference>
<evidence type="ECO:0000256" key="1">
    <source>
        <dbReference type="SAM" id="Phobius"/>
    </source>
</evidence>
<name>A0A369ZFE8_HAEPH</name>
<comment type="caution">
    <text evidence="2">The sequence shown here is derived from an EMBL/GenBank/DDBJ whole genome shotgun (WGS) entry which is preliminary data.</text>
</comment>
<evidence type="ECO:0000313" key="2">
    <source>
        <dbReference type="EMBL" id="RDF04787.1"/>
    </source>
</evidence>
<organism evidence="2 3">
    <name type="scientific">Haemophilus parahaemolyticus</name>
    <dbReference type="NCBI Taxonomy" id="735"/>
    <lineage>
        <taxon>Bacteria</taxon>
        <taxon>Pseudomonadati</taxon>
        <taxon>Pseudomonadota</taxon>
        <taxon>Gammaproteobacteria</taxon>
        <taxon>Pasteurellales</taxon>
        <taxon>Pasteurellaceae</taxon>
        <taxon>Haemophilus</taxon>
    </lineage>
</organism>
<dbReference type="SUPFAM" id="SSF54523">
    <property type="entry name" value="Pili subunits"/>
    <property type="match status" value="1"/>
</dbReference>